<comment type="subcellular location">
    <subcellularLocation>
        <location evidence="1">Periplasm</location>
    </subcellularLocation>
</comment>
<evidence type="ECO:0000256" key="8">
    <source>
        <dbReference type="ARBA" id="ARBA00022982"/>
    </source>
</evidence>
<keyword evidence="8" id="KW-0249">Electron transport</keyword>
<keyword evidence="6" id="KW-0732">Signal</keyword>
<dbReference type="Gene3D" id="1.10.760.10">
    <property type="entry name" value="Cytochrome c-like domain"/>
    <property type="match status" value="2"/>
</dbReference>
<evidence type="ECO:0000256" key="4">
    <source>
        <dbReference type="ARBA" id="ARBA00022617"/>
    </source>
</evidence>
<dbReference type="FunFam" id="1.10.760.10:FF:000004">
    <property type="entry name" value="Cytochrome c peroxidase"/>
    <property type="match status" value="1"/>
</dbReference>
<evidence type="ECO:0000259" key="11">
    <source>
        <dbReference type="PROSITE" id="PS51007"/>
    </source>
</evidence>
<name>A0A3B1D464_9ZZZZ</name>
<keyword evidence="5" id="KW-0479">Metal-binding</keyword>
<accession>A0A3B1D464</accession>
<dbReference type="GO" id="GO:0009055">
    <property type="term" value="F:electron transfer activity"/>
    <property type="evidence" value="ECO:0007669"/>
    <property type="project" value="InterPro"/>
</dbReference>
<evidence type="ECO:0000256" key="6">
    <source>
        <dbReference type="ARBA" id="ARBA00022729"/>
    </source>
</evidence>
<dbReference type="PANTHER" id="PTHR30600:SF7">
    <property type="entry name" value="CYTOCHROME C PEROXIDASE-RELATED"/>
    <property type="match status" value="1"/>
</dbReference>
<dbReference type="PIRSF" id="PIRSF000294">
    <property type="entry name" value="Cytochrome-c_peroxidase"/>
    <property type="match status" value="1"/>
</dbReference>
<keyword evidence="2" id="KW-0813">Transport</keyword>
<dbReference type="EC" id="1.11.1.5" evidence="12"/>
<evidence type="ECO:0000256" key="7">
    <source>
        <dbReference type="ARBA" id="ARBA00022764"/>
    </source>
</evidence>
<dbReference type="GO" id="GO:0046872">
    <property type="term" value="F:metal ion binding"/>
    <property type="evidence" value="ECO:0007669"/>
    <property type="project" value="UniProtKB-KW"/>
</dbReference>
<feature type="domain" description="Cytochrome c" evidence="11">
    <location>
        <begin position="204"/>
        <end position="317"/>
    </location>
</feature>
<evidence type="ECO:0000256" key="1">
    <source>
        <dbReference type="ARBA" id="ARBA00004418"/>
    </source>
</evidence>
<dbReference type="InterPro" id="IPR009056">
    <property type="entry name" value="Cyt_c-like_dom"/>
</dbReference>
<dbReference type="GO" id="GO:0020037">
    <property type="term" value="F:heme binding"/>
    <property type="evidence" value="ECO:0007669"/>
    <property type="project" value="InterPro"/>
</dbReference>
<keyword evidence="7" id="KW-0574">Periplasm</keyword>
<reference evidence="12" key="1">
    <citation type="submission" date="2018-06" db="EMBL/GenBank/DDBJ databases">
        <authorList>
            <person name="Zhirakovskaya E."/>
        </authorList>
    </citation>
    <scope>NUCLEOTIDE SEQUENCE</scope>
</reference>
<dbReference type="InterPro" id="IPR004852">
    <property type="entry name" value="Di-haem_cyt_c_peroxidsae"/>
</dbReference>
<evidence type="ECO:0000256" key="10">
    <source>
        <dbReference type="ARBA" id="ARBA00023004"/>
    </source>
</evidence>
<evidence type="ECO:0000256" key="3">
    <source>
        <dbReference type="ARBA" id="ARBA00022559"/>
    </source>
</evidence>
<dbReference type="SUPFAM" id="SSF46626">
    <property type="entry name" value="Cytochrome c"/>
    <property type="match status" value="2"/>
</dbReference>
<dbReference type="PROSITE" id="PS51007">
    <property type="entry name" value="CYTC"/>
    <property type="match status" value="2"/>
</dbReference>
<keyword evidence="4" id="KW-0349">Heme</keyword>
<dbReference type="InterPro" id="IPR036909">
    <property type="entry name" value="Cyt_c-like_dom_sf"/>
</dbReference>
<sequence length="341" mass="37733">MPYLLLVTLLVLLPSPAKGDEAYKLVESAKIIFAPLPEKPVLKPDVQYSEAKVTLGKMLFFDTRLSKSNTISCNSCHNLALGGADNNSVSIGHKWQKGGRNAPTVLNSSFHIAQFWDGRAKDVEEQAEGPILNPAEMGATEELVLERLSSIPEYVELFKKAFPAESQPLTYKNVANAIGAFERTLVTPSRFDDFLKGDTSALTEKEKDGLALFMEKRCSICHNGMLVGGGAFMRFGIMRNPWKLKDRGRIEVTGRDNDLFTFKVPSLRNVALTYPYFHNGSVWNLDQAVKIMGWVQLGKRITTGEAQSIVMFLKSLTGRPLKIELPVLPPSTASTPRPESD</sequence>
<dbReference type="InterPro" id="IPR026259">
    <property type="entry name" value="MauG/Cytc_peroxidase"/>
</dbReference>
<organism evidence="12">
    <name type="scientific">hydrothermal vent metagenome</name>
    <dbReference type="NCBI Taxonomy" id="652676"/>
    <lineage>
        <taxon>unclassified sequences</taxon>
        <taxon>metagenomes</taxon>
        <taxon>ecological metagenomes</taxon>
    </lineage>
</organism>
<keyword evidence="10" id="KW-0408">Iron</keyword>
<evidence type="ECO:0000256" key="2">
    <source>
        <dbReference type="ARBA" id="ARBA00022448"/>
    </source>
</evidence>
<dbReference type="GO" id="GO:0004130">
    <property type="term" value="F:cytochrome-c peroxidase activity"/>
    <property type="evidence" value="ECO:0007669"/>
    <property type="project" value="UniProtKB-EC"/>
</dbReference>
<dbReference type="GO" id="GO:0042597">
    <property type="term" value="C:periplasmic space"/>
    <property type="evidence" value="ECO:0007669"/>
    <property type="project" value="UniProtKB-SubCell"/>
</dbReference>
<gene>
    <name evidence="12" type="ORF">MNBD_NITROSPINAE01-1900</name>
</gene>
<proteinExistence type="predicted"/>
<dbReference type="Pfam" id="PF03150">
    <property type="entry name" value="CCP_MauG"/>
    <property type="match status" value="1"/>
</dbReference>
<dbReference type="InterPro" id="IPR051395">
    <property type="entry name" value="Cytochrome_c_Peroxidase/MauG"/>
</dbReference>
<protein>
    <submittedName>
        <fullName evidence="12">Cytochrome c551 peroxidase</fullName>
        <ecNumber evidence="12">1.11.1.5</ecNumber>
    </submittedName>
</protein>
<evidence type="ECO:0000256" key="5">
    <source>
        <dbReference type="ARBA" id="ARBA00022723"/>
    </source>
</evidence>
<dbReference type="PANTHER" id="PTHR30600">
    <property type="entry name" value="CYTOCHROME C PEROXIDASE-RELATED"/>
    <property type="match status" value="1"/>
</dbReference>
<keyword evidence="3 12" id="KW-0575">Peroxidase</keyword>
<dbReference type="AlphaFoldDB" id="A0A3B1D464"/>
<evidence type="ECO:0000313" key="12">
    <source>
        <dbReference type="EMBL" id="VAX23537.1"/>
    </source>
</evidence>
<dbReference type="EMBL" id="UOGC01000151">
    <property type="protein sequence ID" value="VAX23537.1"/>
    <property type="molecule type" value="Genomic_DNA"/>
</dbReference>
<keyword evidence="9 12" id="KW-0560">Oxidoreductase</keyword>
<feature type="domain" description="Cytochrome c" evidence="11">
    <location>
        <begin position="51"/>
        <end position="159"/>
    </location>
</feature>
<evidence type="ECO:0000256" key="9">
    <source>
        <dbReference type="ARBA" id="ARBA00023002"/>
    </source>
</evidence>